<reference evidence="4" key="1">
    <citation type="submission" date="2009-11" db="EMBL/GenBank/DDBJ databases">
        <title>The complete chromosome 1 of Sphaerobacter thermophilus DSM 20745.</title>
        <authorList>
            <person name="Lucas S."/>
            <person name="Copeland A."/>
            <person name="Lapidus A."/>
            <person name="Glavina del Rio T."/>
            <person name="Dalin E."/>
            <person name="Tice H."/>
            <person name="Bruce D."/>
            <person name="Goodwin L."/>
            <person name="Pitluck S."/>
            <person name="Kyrpides N."/>
            <person name="Mavromatis K."/>
            <person name="Ivanova N."/>
            <person name="Mikhailova N."/>
            <person name="LaButti K.M."/>
            <person name="Clum A."/>
            <person name="Sun H.I."/>
            <person name="Brettin T."/>
            <person name="Detter J.C."/>
            <person name="Han C."/>
            <person name="Larimer F."/>
            <person name="Land M."/>
            <person name="Hauser L."/>
            <person name="Markowitz V."/>
            <person name="Cheng J.F."/>
            <person name="Hugenholtz P."/>
            <person name="Woyke T."/>
            <person name="Wu D."/>
            <person name="Steenblock K."/>
            <person name="Schneider S."/>
            <person name="Pukall R."/>
            <person name="Goeker M."/>
            <person name="Klenk H.P."/>
            <person name="Eisen J.A."/>
        </authorList>
    </citation>
    <scope>NUCLEOTIDE SEQUENCE [LARGE SCALE GENOMIC DNA]</scope>
    <source>
        <strain evidence="4">ATCC 49802 / DSM 20745 / S 6022</strain>
    </source>
</reference>
<evidence type="ECO:0000313" key="4">
    <source>
        <dbReference type="Proteomes" id="UP000002027"/>
    </source>
</evidence>
<dbReference type="EMBL" id="CP001823">
    <property type="protein sequence ID" value="ACZ38541.1"/>
    <property type="molecule type" value="Genomic_DNA"/>
</dbReference>
<dbReference type="InterPro" id="IPR009197">
    <property type="entry name" value="MlrC"/>
</dbReference>
<sequence>MRFAIGAIWHQTNSFSPVPTTLADFAACRYIEGDALIDAASDANTTLAGAIRAAARLGHDIVPLIEARAPSGGPLADTDFERLTNELCSRLREERGAIDGVLLDVSGGLITVSDPEAEATLLSAVRDAVGESVPIVATVGPHANISPRLVEMATLVVGPSTVPEIAPAARGERALTLLALVASGEVRPAVALRQVPVLVPLSAQDTGVGAMAEIAELTRQLEREPDVLCTVVSGGFPYADVPHAGAAVVVATDGEPARAADVASTLEAAVVERCDHLAVYPANIETAIHDAMAAREHPVVLADTGDDPGAGGPGDGTGLLWGLLDLGARGAAIGVLTDPDAVDAAIAAGVGAEVALSVGARRDRLHGYPIDVRGRVAFIGPGRIVREGPIDTGRHVDLGRSVVLEARGRHEGDVAIILAERRVELDDPAIFRAHGIDPSAKRILVVKSSLRYRVGFSAVSANMVAVATPGVTVPDFGFFPYQRLRRPIAPLDPLLPPG</sequence>
<dbReference type="Proteomes" id="UP000002027">
    <property type="component" value="Chromosome 1"/>
</dbReference>
<dbReference type="RefSeq" id="WP_012871588.1">
    <property type="nucleotide sequence ID" value="NC_013523.1"/>
</dbReference>
<evidence type="ECO:0000313" key="3">
    <source>
        <dbReference type="EMBL" id="ACZ38541.1"/>
    </source>
</evidence>
<evidence type="ECO:0000259" key="1">
    <source>
        <dbReference type="Pfam" id="PF07171"/>
    </source>
</evidence>
<organism evidence="3 4">
    <name type="scientific">Sphaerobacter thermophilus (strain ATCC 49802 / DSM 20745 / KCCM 41009 / NCIMB 13125 / S 6022)</name>
    <dbReference type="NCBI Taxonomy" id="479434"/>
    <lineage>
        <taxon>Bacteria</taxon>
        <taxon>Pseudomonadati</taxon>
        <taxon>Thermomicrobiota</taxon>
        <taxon>Thermomicrobia</taxon>
        <taxon>Sphaerobacterales</taxon>
        <taxon>Sphaerobacterineae</taxon>
        <taxon>Sphaerobacteraceae</taxon>
        <taxon>Sphaerobacter</taxon>
    </lineage>
</organism>
<name>D1C2S4_SPHTD</name>
<dbReference type="Pfam" id="PF07171">
    <property type="entry name" value="MlrC_C"/>
    <property type="match status" value="1"/>
</dbReference>
<dbReference type="InterPro" id="IPR015995">
    <property type="entry name" value="MlrC_N"/>
</dbReference>
<keyword evidence="4" id="KW-1185">Reference proteome</keyword>
<dbReference type="eggNOG" id="COG5476">
    <property type="taxonomic scope" value="Bacteria"/>
</dbReference>
<accession>D1C2S4</accession>
<proteinExistence type="predicted"/>
<dbReference type="InterPro" id="IPR010799">
    <property type="entry name" value="MlrC_C"/>
</dbReference>
<dbReference type="OrthoDB" id="9815420at2"/>
<gene>
    <name evidence="3" type="ordered locus">Sthe_1105</name>
</gene>
<dbReference type="STRING" id="479434.Sthe_1105"/>
<dbReference type="PIRSF" id="PIRSF012702">
    <property type="entry name" value="UCP012702"/>
    <property type="match status" value="1"/>
</dbReference>
<evidence type="ECO:0000259" key="2">
    <source>
        <dbReference type="Pfam" id="PF07364"/>
    </source>
</evidence>
<dbReference type="InParanoid" id="D1C2S4"/>
<dbReference type="AlphaFoldDB" id="D1C2S4"/>
<feature type="domain" description="Microcystin LR degradation protein MlrC C-terminal" evidence="1">
    <location>
        <begin position="301"/>
        <end position="483"/>
    </location>
</feature>
<dbReference type="KEGG" id="sti:Sthe_1105"/>
<dbReference type="Pfam" id="PF07364">
    <property type="entry name" value="DUF1485"/>
    <property type="match status" value="1"/>
</dbReference>
<reference evidence="3 4" key="2">
    <citation type="journal article" date="2010" name="Stand. Genomic Sci.">
        <title>Complete genome sequence of Desulfohalobium retbaense type strain (HR(100)).</title>
        <authorList>
            <person name="Spring S."/>
            <person name="Nolan M."/>
            <person name="Lapidus A."/>
            <person name="Glavina Del Rio T."/>
            <person name="Copeland A."/>
            <person name="Tice H."/>
            <person name="Cheng J.F."/>
            <person name="Lucas S."/>
            <person name="Land M."/>
            <person name="Chen F."/>
            <person name="Bruce D."/>
            <person name="Goodwin L."/>
            <person name="Pitluck S."/>
            <person name="Ivanova N."/>
            <person name="Mavromatis K."/>
            <person name="Mikhailova N."/>
            <person name="Pati A."/>
            <person name="Chen A."/>
            <person name="Palaniappan K."/>
            <person name="Hauser L."/>
            <person name="Chang Y.J."/>
            <person name="Jeffries C.D."/>
            <person name="Munk C."/>
            <person name="Kiss H."/>
            <person name="Chain P."/>
            <person name="Han C."/>
            <person name="Brettin T."/>
            <person name="Detter J.C."/>
            <person name="Schuler E."/>
            <person name="Goker M."/>
            <person name="Rohde M."/>
            <person name="Bristow J."/>
            <person name="Eisen J.A."/>
            <person name="Markowitz V."/>
            <person name="Hugenholtz P."/>
            <person name="Kyrpides N.C."/>
            <person name="Klenk H.P."/>
        </authorList>
    </citation>
    <scope>NUCLEOTIDE SEQUENCE [LARGE SCALE GENOMIC DNA]</scope>
    <source>
        <strain evidence="4">ATCC 49802 / DSM 20745 / S 6022</strain>
    </source>
</reference>
<protein>
    <submittedName>
        <fullName evidence="3">Microcystin LR degradation protein MlrC-like protein</fullName>
    </submittedName>
</protein>
<dbReference type="HOGENOM" id="CLU_028172_1_0_0"/>
<feature type="domain" description="Microcystin LR degradation protein MlrC N-terminal" evidence="2">
    <location>
        <begin position="2"/>
        <end position="292"/>
    </location>
</feature>